<evidence type="ECO:0000313" key="4">
    <source>
        <dbReference type="Proteomes" id="UP000010931"/>
    </source>
</evidence>
<evidence type="ECO:0000256" key="2">
    <source>
        <dbReference type="SAM" id="Phobius"/>
    </source>
</evidence>
<keyword evidence="2" id="KW-0472">Membrane</keyword>
<keyword evidence="2" id="KW-0812">Transmembrane</keyword>
<sequence>MLVPPHVVPQRPPEQQPFGLGDTVAVICSGFFGAGFVRGGLILTFVTRRHPSGSPLANRSLVNGRTVTPSSSPASCAAHAETDSF</sequence>
<reference evidence="3 4" key="1">
    <citation type="journal article" date="2011" name="Plasmid">
        <title>Streptomyces turgidiscabies Car8 contains a modular pathogenicity island that shares virulence genes with other actinobacterial plant pathogens.</title>
        <authorList>
            <person name="Huguet-Tapia J.C."/>
            <person name="Badger J.H."/>
            <person name="Loria R."/>
            <person name="Pettis G.S."/>
        </authorList>
    </citation>
    <scope>NUCLEOTIDE SEQUENCE [LARGE SCALE GENOMIC DNA]</scope>
    <source>
        <strain evidence="3 4">Car8</strain>
    </source>
</reference>
<comment type="caution">
    <text evidence="3">The sequence shown here is derived from an EMBL/GenBank/DDBJ whole genome shotgun (WGS) entry which is preliminary data.</text>
</comment>
<evidence type="ECO:0000313" key="3">
    <source>
        <dbReference type="EMBL" id="ELP65518.1"/>
    </source>
</evidence>
<dbReference type="PATRIC" id="fig|698760.3.peg.5657"/>
<feature type="compositionally biased region" description="Polar residues" evidence="1">
    <location>
        <begin position="55"/>
        <end position="68"/>
    </location>
</feature>
<dbReference type="AlphaFoldDB" id="L7F1J0"/>
<proteinExistence type="predicted"/>
<keyword evidence="2" id="KW-1133">Transmembrane helix</keyword>
<dbReference type="Proteomes" id="UP000010931">
    <property type="component" value="Unassembled WGS sequence"/>
</dbReference>
<gene>
    <name evidence="3" type="ORF">STRTUCAR8_06389</name>
</gene>
<name>L7F1J0_STRT8</name>
<organism evidence="3 4">
    <name type="scientific">Streptomyces turgidiscabies (strain Car8)</name>
    <dbReference type="NCBI Taxonomy" id="698760"/>
    <lineage>
        <taxon>Bacteria</taxon>
        <taxon>Bacillati</taxon>
        <taxon>Actinomycetota</taxon>
        <taxon>Actinomycetes</taxon>
        <taxon>Kitasatosporales</taxon>
        <taxon>Streptomycetaceae</taxon>
        <taxon>Streptomyces</taxon>
    </lineage>
</organism>
<feature type="compositionally biased region" description="Low complexity" evidence="1">
    <location>
        <begin position="69"/>
        <end position="79"/>
    </location>
</feature>
<evidence type="ECO:0000256" key="1">
    <source>
        <dbReference type="SAM" id="MobiDB-lite"/>
    </source>
</evidence>
<feature type="transmembrane region" description="Helical" evidence="2">
    <location>
        <begin position="24"/>
        <end position="46"/>
    </location>
</feature>
<protein>
    <submittedName>
        <fullName evidence="3">Uncharacterized protein</fullName>
    </submittedName>
</protein>
<keyword evidence="4" id="KW-1185">Reference proteome</keyword>
<feature type="region of interest" description="Disordered" evidence="1">
    <location>
        <begin position="54"/>
        <end position="85"/>
    </location>
</feature>
<accession>L7F1J0</accession>
<dbReference type="EMBL" id="AEJB01000372">
    <property type="protein sequence ID" value="ELP65518.1"/>
    <property type="molecule type" value="Genomic_DNA"/>
</dbReference>